<dbReference type="RefSeq" id="WP_086285081.1">
    <property type="nucleotide sequence ID" value="NZ_NGMO01000003.1"/>
</dbReference>
<dbReference type="EMBL" id="NGMO01000003">
    <property type="protein sequence ID" value="OTP10324.1"/>
    <property type="molecule type" value="Genomic_DNA"/>
</dbReference>
<comment type="caution">
    <text evidence="2">The sequence shown here is derived from an EMBL/GenBank/DDBJ whole genome shotgun (WGS) entry which is preliminary data.</text>
</comment>
<keyword evidence="3" id="KW-1185">Reference proteome</keyword>
<reference evidence="2 3" key="1">
    <citation type="submission" date="2017-05" db="EMBL/GenBank/DDBJ databases">
        <title>The Genome Sequence of Enterococcus sp. 10A9_DIV0425.</title>
        <authorList>
            <consortium name="The Broad Institute Genomics Platform"/>
            <consortium name="The Broad Institute Genomic Center for Infectious Diseases"/>
            <person name="Earl A."/>
            <person name="Manson A."/>
            <person name="Schwartman J."/>
            <person name="Gilmore M."/>
            <person name="Abouelleil A."/>
            <person name="Cao P."/>
            <person name="Chapman S."/>
            <person name="Cusick C."/>
            <person name="Shea T."/>
            <person name="Young S."/>
            <person name="Neafsey D."/>
            <person name="Nusbaum C."/>
            <person name="Birren B."/>
        </authorList>
    </citation>
    <scope>NUCLEOTIDE SEQUENCE [LARGE SCALE GENOMIC DNA]</scope>
    <source>
        <strain evidence="2 3">10A9_DIV0425</strain>
    </source>
</reference>
<evidence type="ECO:0000313" key="2">
    <source>
        <dbReference type="EMBL" id="OTP10324.1"/>
    </source>
</evidence>
<organism evidence="2 3">
    <name type="scientific">Candidatus Enterococcus wittei</name>
    <dbReference type="NCBI Taxonomy" id="1987383"/>
    <lineage>
        <taxon>Bacteria</taxon>
        <taxon>Bacillati</taxon>
        <taxon>Bacillota</taxon>
        <taxon>Bacilli</taxon>
        <taxon>Lactobacillales</taxon>
        <taxon>Enterococcaceae</taxon>
        <taxon>Enterococcus</taxon>
    </lineage>
</organism>
<feature type="region of interest" description="Disordered" evidence="1">
    <location>
        <begin position="118"/>
        <end position="145"/>
    </location>
</feature>
<evidence type="ECO:0000313" key="3">
    <source>
        <dbReference type="Proteomes" id="UP000194933"/>
    </source>
</evidence>
<name>A0A242JYC4_9ENTE</name>
<protein>
    <submittedName>
        <fullName evidence="2">Uncharacterized protein</fullName>
    </submittedName>
</protein>
<sequence length="145" mass="16957">MNRFFAQLRKLFTKKEVSEQKSKVQIKLGESEKKALAELNHSTASGEQFIIHKQNKIRNVKLIYFNESDSLLKQHVWAHPHPSFLHSHYNRIQKETTHQTKQPQRLLNLEQQVVSAVSRRKQSNSNQTPSKNNINLSTFSHESRS</sequence>
<feature type="compositionally biased region" description="Polar residues" evidence="1">
    <location>
        <begin position="123"/>
        <end position="145"/>
    </location>
</feature>
<dbReference type="Proteomes" id="UP000194933">
    <property type="component" value="Unassembled WGS sequence"/>
</dbReference>
<dbReference type="AlphaFoldDB" id="A0A242JYC4"/>
<accession>A0A242JYC4</accession>
<gene>
    <name evidence="2" type="ORF">A5844_002024</name>
</gene>
<evidence type="ECO:0000256" key="1">
    <source>
        <dbReference type="SAM" id="MobiDB-lite"/>
    </source>
</evidence>
<proteinExistence type="predicted"/>